<dbReference type="SMART" id="SM00855">
    <property type="entry name" value="PGAM"/>
    <property type="match status" value="1"/>
</dbReference>
<accession>A0A2L0D358</accession>
<evidence type="ECO:0000256" key="2">
    <source>
        <dbReference type="PIRSR" id="PIRSR613078-2"/>
    </source>
</evidence>
<evidence type="ECO:0000313" key="3">
    <source>
        <dbReference type="EMBL" id="AUW96268.1"/>
    </source>
</evidence>
<dbReference type="RefSeq" id="WP_104967602.1">
    <property type="nucleotide sequence ID" value="NZ_CP025536.1"/>
</dbReference>
<dbReference type="AlphaFoldDB" id="A0A2L0D358"/>
<dbReference type="PANTHER" id="PTHR46517">
    <property type="entry name" value="FRUCTOSE-2,6-BISPHOSPHATASE TIGAR"/>
    <property type="match status" value="1"/>
</dbReference>
<gene>
    <name evidence="3" type="ORF">C0J00_03610</name>
</gene>
<dbReference type="Gene3D" id="3.40.50.1240">
    <property type="entry name" value="Phosphoglycerate mutase-like"/>
    <property type="match status" value="1"/>
</dbReference>
<reference evidence="3 4" key="2">
    <citation type="submission" date="2018-02" db="EMBL/GenBank/DDBJ databases">
        <title>Whole genome sequencing analysis of Streptococcus pluranimalium isolated from cattle infected mastitis in China.</title>
        <authorList>
            <person name="Zhang J.-R."/>
            <person name="Hu G.-Z."/>
        </authorList>
    </citation>
    <scope>NUCLEOTIDE SEQUENCE [LARGE SCALE GENOMIC DNA]</scope>
    <source>
        <strain evidence="3 4">TH11417</strain>
    </source>
</reference>
<proteinExistence type="predicted"/>
<dbReference type="PROSITE" id="PS00175">
    <property type="entry name" value="PG_MUTASE"/>
    <property type="match status" value="1"/>
</dbReference>
<reference evidence="3 4" key="1">
    <citation type="submission" date="2017-12" db="EMBL/GenBank/DDBJ databases">
        <authorList>
            <person name="Hurst M.R.H."/>
        </authorList>
    </citation>
    <scope>NUCLEOTIDE SEQUENCE [LARGE SCALE GENOMIC DNA]</scope>
    <source>
        <strain evidence="3 4">TH11417</strain>
    </source>
</reference>
<dbReference type="CDD" id="cd07067">
    <property type="entry name" value="HP_PGM_like"/>
    <property type="match status" value="1"/>
</dbReference>
<organism evidence="3 4">
    <name type="scientific">Streptococcus pluranimalium</name>
    <dbReference type="NCBI Taxonomy" id="82348"/>
    <lineage>
        <taxon>Bacteria</taxon>
        <taxon>Bacillati</taxon>
        <taxon>Bacillota</taxon>
        <taxon>Bacilli</taxon>
        <taxon>Lactobacillales</taxon>
        <taxon>Streptococcaceae</taxon>
        <taxon>Streptococcus</taxon>
    </lineage>
</organism>
<name>A0A2L0D358_9STRE</name>
<dbReference type="Pfam" id="PF00300">
    <property type="entry name" value="His_Phos_1"/>
    <property type="match status" value="1"/>
</dbReference>
<keyword evidence="4" id="KW-1185">Reference proteome</keyword>
<dbReference type="GO" id="GO:0043456">
    <property type="term" value="P:regulation of pentose-phosphate shunt"/>
    <property type="evidence" value="ECO:0007669"/>
    <property type="project" value="TreeGrafter"/>
</dbReference>
<dbReference type="PANTHER" id="PTHR46517:SF1">
    <property type="entry name" value="FRUCTOSE-2,6-BISPHOSPHATASE TIGAR"/>
    <property type="match status" value="1"/>
</dbReference>
<dbReference type="KEGG" id="splr:C0J00_03610"/>
<dbReference type="InterPro" id="IPR051695">
    <property type="entry name" value="Phosphoglycerate_Mutase"/>
</dbReference>
<dbReference type="GO" id="GO:0005829">
    <property type="term" value="C:cytosol"/>
    <property type="evidence" value="ECO:0007669"/>
    <property type="project" value="TreeGrafter"/>
</dbReference>
<sequence length="200" mass="22277">MTKLYLMRHGETLFNTQKRVQGACDSPLTELGIEQAKLAKTYFDQEGIAFDEVYSSTQERATDTAKLVSGREQVAQLKGLKEMSFGQFEAQPEMLLPKFREGANSFEDLLVPFGGEDIRQVGKRVHQAVAKVMAASTAENTLMVSHGAAMWGLILELGIQFPSGVYFSNCAICQFEVAEDCTLILEKVILPTQDFKTYDF</sequence>
<protein>
    <submittedName>
        <fullName evidence="3">Histidine phosphatase family protein</fullName>
    </submittedName>
</protein>
<feature type="binding site" evidence="2">
    <location>
        <position position="60"/>
    </location>
    <ligand>
        <name>substrate</name>
    </ligand>
</feature>
<dbReference type="Proteomes" id="UP000238956">
    <property type="component" value="Chromosome"/>
</dbReference>
<feature type="binding site" evidence="2">
    <location>
        <begin position="8"/>
        <end position="15"/>
    </location>
    <ligand>
        <name>substrate</name>
    </ligand>
</feature>
<dbReference type="InterPro" id="IPR013078">
    <property type="entry name" value="His_Pase_superF_clade-1"/>
</dbReference>
<dbReference type="InterPro" id="IPR001345">
    <property type="entry name" value="PG/BPGM_mutase_AS"/>
</dbReference>
<evidence type="ECO:0000313" key="4">
    <source>
        <dbReference type="Proteomes" id="UP000238956"/>
    </source>
</evidence>
<dbReference type="GeneID" id="98392998"/>
<keyword evidence="1" id="KW-0378">Hydrolase</keyword>
<dbReference type="OrthoDB" id="9782128at2"/>
<dbReference type="GO" id="GO:0004331">
    <property type="term" value="F:fructose-2,6-bisphosphate 2-phosphatase activity"/>
    <property type="evidence" value="ECO:0007669"/>
    <property type="project" value="TreeGrafter"/>
</dbReference>
<dbReference type="GO" id="GO:0045820">
    <property type="term" value="P:negative regulation of glycolytic process"/>
    <property type="evidence" value="ECO:0007669"/>
    <property type="project" value="TreeGrafter"/>
</dbReference>
<evidence type="ECO:0000256" key="1">
    <source>
        <dbReference type="ARBA" id="ARBA00022801"/>
    </source>
</evidence>
<dbReference type="SUPFAM" id="SSF53254">
    <property type="entry name" value="Phosphoglycerate mutase-like"/>
    <property type="match status" value="1"/>
</dbReference>
<dbReference type="EMBL" id="CP025536">
    <property type="protein sequence ID" value="AUW96268.1"/>
    <property type="molecule type" value="Genomic_DNA"/>
</dbReference>
<dbReference type="InterPro" id="IPR029033">
    <property type="entry name" value="His_PPase_superfam"/>
</dbReference>